<evidence type="ECO:0000256" key="1">
    <source>
        <dbReference type="ARBA" id="ARBA00009003"/>
    </source>
</evidence>
<keyword evidence="2" id="KW-0472">Membrane</keyword>
<dbReference type="InterPro" id="IPR029044">
    <property type="entry name" value="Nucleotide-diphossugar_trans"/>
</dbReference>
<dbReference type="Pfam" id="PF04488">
    <property type="entry name" value="Gly_transf_sug"/>
    <property type="match status" value="1"/>
</dbReference>
<dbReference type="OrthoDB" id="409543at2759"/>
<comment type="caution">
    <text evidence="3">The sequence shown here is derived from an EMBL/GenBank/DDBJ whole genome shotgun (WGS) entry which is preliminary data.</text>
</comment>
<keyword evidence="2" id="KW-0812">Transmembrane</keyword>
<organism evidence="3 4">
    <name type="scientific">Gigaspora rosea</name>
    <dbReference type="NCBI Taxonomy" id="44941"/>
    <lineage>
        <taxon>Eukaryota</taxon>
        <taxon>Fungi</taxon>
        <taxon>Fungi incertae sedis</taxon>
        <taxon>Mucoromycota</taxon>
        <taxon>Glomeromycotina</taxon>
        <taxon>Glomeromycetes</taxon>
        <taxon>Diversisporales</taxon>
        <taxon>Gigasporaceae</taxon>
        <taxon>Gigaspora</taxon>
    </lineage>
</organism>
<proteinExistence type="inferred from homology"/>
<evidence type="ECO:0000313" key="4">
    <source>
        <dbReference type="Proteomes" id="UP000266673"/>
    </source>
</evidence>
<sequence>MSILLVKVTNQFVIVIIVIIVLFYFTFICLNVNVADNESIAALPLLLNGRKRPKQGHIVRVNRLEKNCGDIENIMIENCLKYLDDNEDDYMISFPTTAGVLPPPPCSLDHSPMLLHVFWKGQITDKIALMMKSFLYSQPLECSKLYVWLDNLNDTNFNDNEHIRPLLKYSPTNIEFKEWNIVEQFSSSDIYAGWQNHDHSTITVALSDLVRFVVLHNYGGIYIDADVLLVRDMRPLYYANFEFSYLWSYLNEYNTAVLRLWKESQSSKMVICGAINNKMSFHPFNIRKYLSTHENSTRKETNKFIYMFPPGLFDPLWLKRDNKQPTSVLSPNLHNFTDVFNPNIMPDEIPGLDPATFDGSPLDIRNVENFFRGIFTYHWHNQWNFTIHPTSWIGVMQTAYDDFLSGKIIYSHGYT</sequence>
<dbReference type="EMBL" id="QKWP01000493">
    <property type="protein sequence ID" value="RIB19133.1"/>
    <property type="molecule type" value="Genomic_DNA"/>
</dbReference>
<dbReference type="Gene3D" id="3.90.550.20">
    <property type="match status" value="1"/>
</dbReference>
<name>A0A397VGW1_9GLOM</name>
<protein>
    <recommendedName>
        <fullName evidence="5">Glycosyltransferase Family 32 protein</fullName>
    </recommendedName>
</protein>
<dbReference type="AlphaFoldDB" id="A0A397VGW1"/>
<evidence type="ECO:0000256" key="2">
    <source>
        <dbReference type="SAM" id="Phobius"/>
    </source>
</evidence>
<evidence type="ECO:0008006" key="5">
    <source>
        <dbReference type="Google" id="ProtNLM"/>
    </source>
</evidence>
<accession>A0A397VGW1</accession>
<dbReference type="Proteomes" id="UP000266673">
    <property type="component" value="Unassembled WGS sequence"/>
</dbReference>
<evidence type="ECO:0000313" key="3">
    <source>
        <dbReference type="EMBL" id="RIB19133.1"/>
    </source>
</evidence>
<keyword evidence="4" id="KW-1185">Reference proteome</keyword>
<comment type="similarity">
    <text evidence="1">Belongs to the glycosyltransferase 32 family.</text>
</comment>
<keyword evidence="2" id="KW-1133">Transmembrane helix</keyword>
<dbReference type="STRING" id="44941.A0A397VGW1"/>
<reference evidence="3 4" key="1">
    <citation type="submission" date="2018-06" db="EMBL/GenBank/DDBJ databases">
        <title>Comparative genomics reveals the genomic features of Rhizophagus irregularis, R. cerebriforme, R. diaphanum and Gigaspora rosea, and their symbiotic lifestyle signature.</title>
        <authorList>
            <person name="Morin E."/>
            <person name="San Clemente H."/>
            <person name="Chen E.C.H."/>
            <person name="De La Providencia I."/>
            <person name="Hainaut M."/>
            <person name="Kuo A."/>
            <person name="Kohler A."/>
            <person name="Murat C."/>
            <person name="Tang N."/>
            <person name="Roy S."/>
            <person name="Loubradou J."/>
            <person name="Henrissat B."/>
            <person name="Grigoriev I.V."/>
            <person name="Corradi N."/>
            <person name="Roux C."/>
            <person name="Martin F.M."/>
        </authorList>
    </citation>
    <scope>NUCLEOTIDE SEQUENCE [LARGE SCALE GENOMIC DNA]</scope>
    <source>
        <strain evidence="3 4">DAOM 194757</strain>
    </source>
</reference>
<feature type="transmembrane region" description="Helical" evidence="2">
    <location>
        <begin position="12"/>
        <end position="34"/>
    </location>
</feature>
<gene>
    <name evidence="3" type="ORF">C2G38_2141772</name>
</gene>
<dbReference type="SUPFAM" id="SSF53448">
    <property type="entry name" value="Nucleotide-diphospho-sugar transferases"/>
    <property type="match status" value="1"/>
</dbReference>
<dbReference type="InterPro" id="IPR007577">
    <property type="entry name" value="GlycoTrfase_DXD_sugar-bd_CS"/>
</dbReference>